<name>A0A511WPI8_9BACI</name>
<evidence type="ECO:0000313" key="1">
    <source>
        <dbReference type="EMBL" id="GEN52421.1"/>
    </source>
</evidence>
<comment type="caution">
    <text evidence="1">The sequence shown here is derived from an EMBL/GenBank/DDBJ whole genome shotgun (WGS) entry which is preliminary data.</text>
</comment>
<keyword evidence="2" id="KW-1185">Reference proteome</keyword>
<dbReference type="AlphaFoldDB" id="A0A511WPI8"/>
<evidence type="ECO:0000313" key="2">
    <source>
        <dbReference type="Proteomes" id="UP000321886"/>
    </source>
</evidence>
<accession>A0A511WPI8</accession>
<dbReference type="EMBL" id="BJYD01000004">
    <property type="protein sequence ID" value="GEN52421.1"/>
    <property type="molecule type" value="Genomic_DNA"/>
</dbReference>
<protein>
    <submittedName>
        <fullName evidence="1">Uncharacterized protein</fullName>
    </submittedName>
</protein>
<sequence>MSGTFRITDFFDPHAVSVSEFFGRGENKKLFIPDHQRNYLN</sequence>
<reference evidence="1 2" key="1">
    <citation type="submission" date="2019-07" db="EMBL/GenBank/DDBJ databases">
        <title>Whole genome shotgun sequence of Halobacillus faecis NBRC 103569.</title>
        <authorList>
            <person name="Hosoyama A."/>
            <person name="Uohara A."/>
            <person name="Ohji S."/>
            <person name="Ichikawa N."/>
        </authorList>
    </citation>
    <scope>NUCLEOTIDE SEQUENCE [LARGE SCALE GENOMIC DNA]</scope>
    <source>
        <strain evidence="1 2">NBRC 103569</strain>
    </source>
</reference>
<organism evidence="1 2">
    <name type="scientific">Halobacillus faecis</name>
    <dbReference type="NCBI Taxonomy" id="360184"/>
    <lineage>
        <taxon>Bacteria</taxon>
        <taxon>Bacillati</taxon>
        <taxon>Bacillota</taxon>
        <taxon>Bacilli</taxon>
        <taxon>Bacillales</taxon>
        <taxon>Bacillaceae</taxon>
        <taxon>Halobacillus</taxon>
    </lineage>
</organism>
<proteinExistence type="predicted"/>
<gene>
    <name evidence="1" type="ORF">HFA01_06830</name>
</gene>
<dbReference type="Proteomes" id="UP000321886">
    <property type="component" value="Unassembled WGS sequence"/>
</dbReference>